<keyword evidence="2" id="KW-0597">Phosphoprotein</keyword>
<keyword evidence="5" id="KW-0804">Transcription</keyword>
<comment type="function">
    <text evidence="6">May play the central regulatory role in sporulation. It may be an element of the effector pathway responsible for the activation of sporulation genes in response to nutritional stress. Spo0A may act in concert with spo0H (a sigma factor) to control the expression of some genes that are critical to the sporulation process.</text>
</comment>
<keyword evidence="11" id="KW-1185">Reference proteome</keyword>
<proteinExistence type="predicted"/>
<dbReference type="PRINTS" id="PR00038">
    <property type="entry name" value="HTHLUXR"/>
</dbReference>
<evidence type="ECO:0000256" key="3">
    <source>
        <dbReference type="ARBA" id="ARBA00023015"/>
    </source>
</evidence>
<protein>
    <recommendedName>
        <fullName evidence="1">Stage 0 sporulation protein A homolog</fullName>
    </recommendedName>
</protein>
<dbReference type="InterPro" id="IPR039420">
    <property type="entry name" value="WalR-like"/>
</dbReference>
<dbReference type="SUPFAM" id="SSF46894">
    <property type="entry name" value="C-terminal effector domain of the bipartite response regulators"/>
    <property type="match status" value="1"/>
</dbReference>
<evidence type="ECO:0000256" key="7">
    <source>
        <dbReference type="PROSITE-ProRule" id="PRU00169"/>
    </source>
</evidence>
<dbReference type="GO" id="GO:0000160">
    <property type="term" value="P:phosphorelay signal transduction system"/>
    <property type="evidence" value="ECO:0007669"/>
    <property type="project" value="InterPro"/>
</dbReference>
<dbReference type="PROSITE" id="PS00622">
    <property type="entry name" value="HTH_LUXR_1"/>
    <property type="match status" value="1"/>
</dbReference>
<reference evidence="10 11" key="1">
    <citation type="submission" date="2023-04" db="EMBL/GenBank/DDBJ databases">
        <authorList>
            <person name="Hsu D."/>
        </authorList>
    </citation>
    <scope>NUCLEOTIDE SEQUENCE [LARGE SCALE GENOMIC DNA]</scope>
    <source>
        <strain evidence="10 11">MK1</strain>
    </source>
</reference>
<name>A0AAU0URU8_9FIRM</name>
<dbReference type="KEGG" id="dbc:MFMK1_002399"/>
<dbReference type="CDD" id="cd06170">
    <property type="entry name" value="LuxR_C_like"/>
    <property type="match status" value="1"/>
</dbReference>
<keyword evidence="3" id="KW-0805">Transcription regulation</keyword>
<dbReference type="GO" id="GO:0006355">
    <property type="term" value="P:regulation of DNA-templated transcription"/>
    <property type="evidence" value="ECO:0007669"/>
    <property type="project" value="InterPro"/>
</dbReference>
<evidence type="ECO:0000313" key="11">
    <source>
        <dbReference type="Proteomes" id="UP001329915"/>
    </source>
</evidence>
<dbReference type="SUPFAM" id="SSF52172">
    <property type="entry name" value="CheY-like"/>
    <property type="match status" value="1"/>
</dbReference>
<keyword evidence="4" id="KW-0238">DNA-binding</keyword>
<feature type="domain" description="Response regulatory" evidence="9">
    <location>
        <begin position="14"/>
        <end position="131"/>
    </location>
</feature>
<dbReference type="AlphaFoldDB" id="A0AAU0URU8"/>
<dbReference type="InterPro" id="IPR000792">
    <property type="entry name" value="Tscrpt_reg_LuxR_C"/>
</dbReference>
<dbReference type="InterPro" id="IPR058245">
    <property type="entry name" value="NreC/VraR/RcsB-like_REC"/>
</dbReference>
<dbReference type="SMART" id="SM00421">
    <property type="entry name" value="HTH_LUXR"/>
    <property type="match status" value="1"/>
</dbReference>
<feature type="domain" description="HTH luxR-type" evidence="8">
    <location>
        <begin position="159"/>
        <end position="224"/>
    </location>
</feature>
<dbReference type="InterPro" id="IPR011006">
    <property type="entry name" value="CheY-like_superfamily"/>
</dbReference>
<evidence type="ECO:0000256" key="1">
    <source>
        <dbReference type="ARBA" id="ARBA00018672"/>
    </source>
</evidence>
<evidence type="ECO:0000259" key="9">
    <source>
        <dbReference type="PROSITE" id="PS50110"/>
    </source>
</evidence>
<dbReference type="PROSITE" id="PS50110">
    <property type="entry name" value="RESPONSE_REGULATORY"/>
    <property type="match status" value="1"/>
</dbReference>
<dbReference type="InterPro" id="IPR001789">
    <property type="entry name" value="Sig_transdc_resp-reg_receiver"/>
</dbReference>
<sequence length="240" mass="27129">MGGEMKPEQRRNVRVLLADNFIIARKSVRTALEQFDEIEVIGEVSEGRNCINQVRNKGPDIVIMNSSITVDEGMALCQQLKENFPDTKVIIFSTRDDPEFVMRYFNQARVDGYLSKENTDINELHYIITKIIQGGRFVDPFVAEILLGFHEKQKDRDINEERLEDLTQQELNILILLGQGLTNKEIAAQLYLGSGTVRNYVSNILHKLGLKSRAAATIYALKHSKIIGFFGPQLSKSEGG</sequence>
<accession>A0AAU0URU8</accession>
<dbReference type="CDD" id="cd17535">
    <property type="entry name" value="REC_NarL-like"/>
    <property type="match status" value="1"/>
</dbReference>
<evidence type="ECO:0000256" key="2">
    <source>
        <dbReference type="ARBA" id="ARBA00022553"/>
    </source>
</evidence>
<evidence type="ECO:0000256" key="5">
    <source>
        <dbReference type="ARBA" id="ARBA00023163"/>
    </source>
</evidence>
<dbReference type="Pfam" id="PF00196">
    <property type="entry name" value="GerE"/>
    <property type="match status" value="1"/>
</dbReference>
<evidence type="ECO:0000313" key="10">
    <source>
        <dbReference type="EMBL" id="WRO22564.1"/>
    </source>
</evidence>
<dbReference type="RefSeq" id="WP_366921973.1">
    <property type="nucleotide sequence ID" value="NZ_CP121694.1"/>
</dbReference>
<dbReference type="Gene3D" id="3.40.50.2300">
    <property type="match status" value="1"/>
</dbReference>
<dbReference type="InterPro" id="IPR016032">
    <property type="entry name" value="Sig_transdc_resp-reg_C-effctor"/>
</dbReference>
<evidence type="ECO:0000259" key="8">
    <source>
        <dbReference type="PROSITE" id="PS50043"/>
    </source>
</evidence>
<organism evidence="10 11">
    <name type="scientific">Metallumcola ferriviriculae</name>
    <dbReference type="NCBI Taxonomy" id="3039180"/>
    <lineage>
        <taxon>Bacteria</taxon>
        <taxon>Bacillati</taxon>
        <taxon>Bacillota</taxon>
        <taxon>Clostridia</taxon>
        <taxon>Neomoorellales</taxon>
        <taxon>Desulfitibacteraceae</taxon>
        <taxon>Metallumcola</taxon>
    </lineage>
</organism>
<evidence type="ECO:0000256" key="4">
    <source>
        <dbReference type="ARBA" id="ARBA00023125"/>
    </source>
</evidence>
<evidence type="ECO:0000256" key="6">
    <source>
        <dbReference type="ARBA" id="ARBA00024867"/>
    </source>
</evidence>
<dbReference type="GO" id="GO:0003677">
    <property type="term" value="F:DNA binding"/>
    <property type="evidence" value="ECO:0007669"/>
    <property type="project" value="UniProtKB-KW"/>
</dbReference>
<dbReference type="Proteomes" id="UP001329915">
    <property type="component" value="Chromosome"/>
</dbReference>
<gene>
    <name evidence="10" type="ORF">MFMK1_002399</name>
</gene>
<comment type="caution">
    <text evidence="7">Lacks conserved residue(s) required for the propagation of feature annotation.</text>
</comment>
<dbReference type="Pfam" id="PF00072">
    <property type="entry name" value="Response_reg"/>
    <property type="match status" value="1"/>
</dbReference>
<dbReference type="PROSITE" id="PS50043">
    <property type="entry name" value="HTH_LUXR_2"/>
    <property type="match status" value="1"/>
</dbReference>
<dbReference type="SMART" id="SM00448">
    <property type="entry name" value="REC"/>
    <property type="match status" value="1"/>
</dbReference>
<dbReference type="PANTHER" id="PTHR43214">
    <property type="entry name" value="TWO-COMPONENT RESPONSE REGULATOR"/>
    <property type="match status" value="1"/>
</dbReference>
<dbReference type="EMBL" id="CP121694">
    <property type="protein sequence ID" value="WRO22564.1"/>
    <property type="molecule type" value="Genomic_DNA"/>
</dbReference>